<protein>
    <submittedName>
        <fullName evidence="1">Uncharacterized protein</fullName>
    </submittedName>
</protein>
<proteinExistence type="predicted"/>
<gene>
    <name evidence="1" type="ORF">S01H4_29897</name>
</gene>
<evidence type="ECO:0000313" key="1">
    <source>
        <dbReference type="EMBL" id="GAG83866.1"/>
    </source>
</evidence>
<dbReference type="GO" id="GO:0006355">
    <property type="term" value="P:regulation of DNA-templated transcription"/>
    <property type="evidence" value="ECO:0007669"/>
    <property type="project" value="InterPro"/>
</dbReference>
<sequence>MTNLSVRMNKEMIDELDRIADLLGVDRATIVRKIINTGIEQQKIEVAINLYQKGDTLERAANISGALLWDLHEEMKKRGITSKFDVEQEKDTYIRVLGEKNKELIDKIRNI</sequence>
<dbReference type="AlphaFoldDB" id="X1CHZ7"/>
<name>X1CHZ7_9ZZZZ</name>
<comment type="caution">
    <text evidence="1">The sequence shown here is derived from an EMBL/GenBank/DDBJ whole genome shotgun (WGS) entry which is preliminary data.</text>
</comment>
<accession>X1CHZ7</accession>
<dbReference type="EMBL" id="BART01015393">
    <property type="protein sequence ID" value="GAG83866.1"/>
    <property type="molecule type" value="Genomic_DNA"/>
</dbReference>
<organism evidence="1">
    <name type="scientific">marine sediment metagenome</name>
    <dbReference type="NCBI Taxonomy" id="412755"/>
    <lineage>
        <taxon>unclassified sequences</taxon>
        <taxon>metagenomes</taxon>
        <taxon>ecological metagenomes</taxon>
    </lineage>
</organism>
<reference evidence="1" key="1">
    <citation type="journal article" date="2014" name="Front. Microbiol.">
        <title>High frequency of phylogenetically diverse reductive dehalogenase-homologous genes in deep subseafloor sedimentary metagenomes.</title>
        <authorList>
            <person name="Kawai M."/>
            <person name="Futagami T."/>
            <person name="Toyoda A."/>
            <person name="Takaki Y."/>
            <person name="Nishi S."/>
            <person name="Hori S."/>
            <person name="Arai W."/>
            <person name="Tsubouchi T."/>
            <person name="Morono Y."/>
            <person name="Uchiyama I."/>
            <person name="Ito T."/>
            <person name="Fujiyama A."/>
            <person name="Inagaki F."/>
            <person name="Takami H."/>
        </authorList>
    </citation>
    <scope>NUCLEOTIDE SEQUENCE</scope>
    <source>
        <strain evidence="1">Expedition CK06-06</strain>
    </source>
</reference>